<evidence type="ECO:0000313" key="6">
    <source>
        <dbReference type="Proteomes" id="UP000199287"/>
    </source>
</evidence>
<dbReference type="AlphaFoldDB" id="A0A1I3ELW3"/>
<keyword evidence="1" id="KW-0813">Transport</keyword>
<dbReference type="EMBL" id="FOQA01000005">
    <property type="protein sequence ID" value="SFH99976.1"/>
    <property type="molecule type" value="Genomic_DNA"/>
</dbReference>
<dbReference type="CDD" id="cd03293">
    <property type="entry name" value="ABC_NrtD_SsuB_transporters"/>
    <property type="match status" value="1"/>
</dbReference>
<dbReference type="PANTHER" id="PTHR42781:SF8">
    <property type="entry name" value="BICARBONATE TRANSPORT ATP-BINDING PROTEIN CMPC"/>
    <property type="match status" value="1"/>
</dbReference>
<keyword evidence="6" id="KW-1185">Reference proteome</keyword>
<evidence type="ECO:0000256" key="1">
    <source>
        <dbReference type="ARBA" id="ARBA00022448"/>
    </source>
</evidence>
<dbReference type="STRING" id="69895.SAMN05192551_10565"/>
<dbReference type="InterPro" id="IPR003439">
    <property type="entry name" value="ABC_transporter-like_ATP-bd"/>
</dbReference>
<dbReference type="Pfam" id="PF00005">
    <property type="entry name" value="ABC_tran"/>
    <property type="match status" value="1"/>
</dbReference>
<name>A0A1I3ELW3_9FIRM</name>
<reference evidence="6" key="1">
    <citation type="submission" date="2016-10" db="EMBL/GenBank/DDBJ databases">
        <authorList>
            <person name="Varghese N."/>
            <person name="Submissions S."/>
        </authorList>
    </citation>
    <scope>NUCLEOTIDE SEQUENCE [LARGE SCALE GENOMIC DNA]</scope>
    <source>
        <strain evidence="6">Z-7934</strain>
    </source>
</reference>
<keyword evidence="2" id="KW-0547">Nucleotide-binding</keyword>
<dbReference type="SUPFAM" id="SSF52540">
    <property type="entry name" value="P-loop containing nucleoside triphosphate hydrolases"/>
    <property type="match status" value="1"/>
</dbReference>
<evidence type="ECO:0000259" key="4">
    <source>
        <dbReference type="PROSITE" id="PS50893"/>
    </source>
</evidence>
<keyword evidence="3 5" id="KW-0067">ATP-binding</keyword>
<dbReference type="RefSeq" id="WP_093371962.1">
    <property type="nucleotide sequence ID" value="NZ_FOQA01000005.1"/>
</dbReference>
<dbReference type="InterPro" id="IPR003593">
    <property type="entry name" value="AAA+_ATPase"/>
</dbReference>
<dbReference type="Proteomes" id="UP000199287">
    <property type="component" value="Unassembled WGS sequence"/>
</dbReference>
<dbReference type="InterPro" id="IPR050093">
    <property type="entry name" value="ABC_SmlMolc_Importer"/>
</dbReference>
<dbReference type="OrthoDB" id="9801958at2"/>
<proteinExistence type="predicted"/>
<dbReference type="InterPro" id="IPR027417">
    <property type="entry name" value="P-loop_NTPase"/>
</dbReference>
<organism evidence="5 6">
    <name type="scientific">Tindallia magadiensis</name>
    <dbReference type="NCBI Taxonomy" id="69895"/>
    <lineage>
        <taxon>Bacteria</taxon>
        <taxon>Bacillati</taxon>
        <taxon>Bacillota</taxon>
        <taxon>Clostridia</taxon>
        <taxon>Peptostreptococcales</taxon>
        <taxon>Tindalliaceae</taxon>
        <taxon>Tindallia</taxon>
    </lineage>
</organism>
<protein>
    <submittedName>
        <fullName evidence="5">NitT/TauT family transport system ATP-binding protein</fullName>
    </submittedName>
</protein>
<dbReference type="PANTHER" id="PTHR42781">
    <property type="entry name" value="SPERMIDINE/PUTRESCINE IMPORT ATP-BINDING PROTEIN POTA"/>
    <property type="match status" value="1"/>
</dbReference>
<sequence>MEKLKAEKICKTYRNGKEINNVLKDIDITIKEGEFVSLLGPSGCGKTTMLTIMAGFQGADSGCIKVEDTVVSKPGPDRAFVFQGYALFPWKTVKDNILYPMKQQKVSKEQQEEKLQALLKLSNLEGKENLYPHQLSGGMKQRTAVARALACQPSVLLMDEPLGALDYQMRRKIQEDLERIFMEDKVTVVMVSHDIEEAVFMSDRVLLMSTNQGEIVENLEIDLPRPRRRDNKVYKEYIDHLTDLIQGADGEDKHKEDSRKPKLAV</sequence>
<gene>
    <name evidence="5" type="ORF">SAMN05192551_10565</name>
</gene>
<dbReference type="Gene3D" id="3.40.50.300">
    <property type="entry name" value="P-loop containing nucleotide triphosphate hydrolases"/>
    <property type="match status" value="1"/>
</dbReference>
<accession>A0A1I3ELW3</accession>
<evidence type="ECO:0000256" key="2">
    <source>
        <dbReference type="ARBA" id="ARBA00022741"/>
    </source>
</evidence>
<evidence type="ECO:0000256" key="3">
    <source>
        <dbReference type="ARBA" id="ARBA00022840"/>
    </source>
</evidence>
<feature type="domain" description="ABC transporter" evidence="4">
    <location>
        <begin position="4"/>
        <end position="235"/>
    </location>
</feature>
<dbReference type="NCBIfam" id="NF040729">
    <property type="entry name" value="ABC_ATP_SaoA"/>
    <property type="match status" value="1"/>
</dbReference>
<dbReference type="SMART" id="SM00382">
    <property type="entry name" value="AAA"/>
    <property type="match status" value="1"/>
</dbReference>
<evidence type="ECO:0000313" key="5">
    <source>
        <dbReference type="EMBL" id="SFH99976.1"/>
    </source>
</evidence>
<dbReference type="GO" id="GO:0005524">
    <property type="term" value="F:ATP binding"/>
    <property type="evidence" value="ECO:0007669"/>
    <property type="project" value="UniProtKB-KW"/>
</dbReference>
<dbReference type="GO" id="GO:0016887">
    <property type="term" value="F:ATP hydrolysis activity"/>
    <property type="evidence" value="ECO:0007669"/>
    <property type="project" value="InterPro"/>
</dbReference>
<dbReference type="PROSITE" id="PS50893">
    <property type="entry name" value="ABC_TRANSPORTER_2"/>
    <property type="match status" value="1"/>
</dbReference>